<dbReference type="AlphaFoldDB" id="A0A0G0TTQ8"/>
<gene>
    <name evidence="1" type="ORF">UU23_C0002G0023</name>
</gene>
<protein>
    <submittedName>
        <fullName evidence="1">Uncharacterized protein</fullName>
    </submittedName>
</protein>
<comment type="caution">
    <text evidence="1">The sequence shown here is derived from an EMBL/GenBank/DDBJ whole genome shotgun (WGS) entry which is preliminary data.</text>
</comment>
<organism evidence="1 2">
    <name type="scientific">Candidatus Curtissbacteria bacterium GW2011_GWA1_40_9</name>
    <dbReference type="NCBI Taxonomy" id="1618408"/>
    <lineage>
        <taxon>Bacteria</taxon>
        <taxon>Candidatus Curtissiibacteriota</taxon>
    </lineage>
</organism>
<sequence>MTLERVVEFIEGDIVNLPKDHPDRSILDAHLTLMSTQLAERKKQAGGEIALGFERQEGESRSAYLRRKYQKLNSETHDIPLERFTDQTIGAKGAPIRTVYKFLSWYLYTGMPMHEHEKAYAFSKSNNRHNYSKGAVHHKHVGLN</sequence>
<dbReference type="Proteomes" id="UP000034292">
    <property type="component" value="Unassembled WGS sequence"/>
</dbReference>
<reference evidence="1 2" key="1">
    <citation type="journal article" date="2015" name="Nature">
        <title>rRNA introns, odd ribosomes, and small enigmatic genomes across a large radiation of phyla.</title>
        <authorList>
            <person name="Brown C.T."/>
            <person name="Hug L.A."/>
            <person name="Thomas B.C."/>
            <person name="Sharon I."/>
            <person name="Castelle C.J."/>
            <person name="Singh A."/>
            <person name="Wilkins M.J."/>
            <person name="Williams K.H."/>
            <person name="Banfield J.F."/>
        </authorList>
    </citation>
    <scope>NUCLEOTIDE SEQUENCE [LARGE SCALE GENOMIC DNA]</scope>
</reference>
<accession>A0A0G0TTQ8</accession>
<evidence type="ECO:0000313" key="2">
    <source>
        <dbReference type="Proteomes" id="UP000034292"/>
    </source>
</evidence>
<dbReference type="EMBL" id="LBZV01000002">
    <property type="protein sequence ID" value="KKR78196.1"/>
    <property type="molecule type" value="Genomic_DNA"/>
</dbReference>
<proteinExistence type="predicted"/>
<evidence type="ECO:0000313" key="1">
    <source>
        <dbReference type="EMBL" id="KKR78196.1"/>
    </source>
</evidence>
<name>A0A0G0TTQ8_9BACT</name>
<dbReference type="STRING" id="1618408.UU23_C0002G0023"/>